<keyword evidence="2" id="KW-0472">Membrane</keyword>
<dbReference type="AlphaFoldDB" id="A0AA40F582"/>
<protein>
    <submittedName>
        <fullName evidence="3">Uncharacterized protein</fullName>
    </submittedName>
</protein>
<comment type="caution">
    <text evidence="3">The sequence shown here is derived from an EMBL/GenBank/DDBJ whole genome shotgun (WGS) entry which is preliminary data.</text>
</comment>
<evidence type="ECO:0000256" key="2">
    <source>
        <dbReference type="SAM" id="Phobius"/>
    </source>
</evidence>
<dbReference type="Proteomes" id="UP001172155">
    <property type="component" value="Unassembled WGS sequence"/>
</dbReference>
<gene>
    <name evidence="3" type="ORF">B0T18DRAFT_425911</name>
</gene>
<keyword evidence="2" id="KW-0812">Transmembrane</keyword>
<feature type="transmembrane region" description="Helical" evidence="2">
    <location>
        <begin position="57"/>
        <end position="79"/>
    </location>
</feature>
<accession>A0AA40F582</accession>
<sequence>MSTTLPRRVAMADGGRAVDDIDLAFDWPSEVQATYTTPAGYEQARMDKEMGYPDQRLLYGLIAGIGLAALYSAVSSTLYSPADPLVPPAAAARHLASSSPSPKVDTTVSSIGHDADTLLGAAKSHIPAILTGNKKEESFVTVRKEGEKDRHLPSRPPTDSKLERMVGRGG</sequence>
<evidence type="ECO:0000256" key="1">
    <source>
        <dbReference type="SAM" id="MobiDB-lite"/>
    </source>
</evidence>
<keyword evidence="4" id="KW-1185">Reference proteome</keyword>
<name>A0AA40F582_9PEZI</name>
<reference evidence="3" key="1">
    <citation type="submission" date="2023-06" db="EMBL/GenBank/DDBJ databases">
        <title>Genome-scale phylogeny and comparative genomics of the fungal order Sordariales.</title>
        <authorList>
            <consortium name="Lawrence Berkeley National Laboratory"/>
            <person name="Hensen N."/>
            <person name="Bonometti L."/>
            <person name="Westerberg I."/>
            <person name="Brannstrom I.O."/>
            <person name="Guillou S."/>
            <person name="Cros-Aarteil S."/>
            <person name="Calhoun S."/>
            <person name="Haridas S."/>
            <person name="Kuo A."/>
            <person name="Mondo S."/>
            <person name="Pangilinan J."/>
            <person name="Riley R."/>
            <person name="LaButti K."/>
            <person name="Andreopoulos B."/>
            <person name="Lipzen A."/>
            <person name="Chen C."/>
            <person name="Yanf M."/>
            <person name="Daum C."/>
            <person name="Ng V."/>
            <person name="Clum A."/>
            <person name="Steindorff A."/>
            <person name="Ohm R."/>
            <person name="Martin F."/>
            <person name="Silar P."/>
            <person name="Natvig D."/>
            <person name="Lalanne C."/>
            <person name="Gautier V."/>
            <person name="Ament-velasquez S.L."/>
            <person name="Kruys A."/>
            <person name="Hutchinson M.I."/>
            <person name="Powell A.J."/>
            <person name="Barry K."/>
            <person name="Miller A.N."/>
            <person name="Grigoriev I.V."/>
            <person name="Debuchy R."/>
            <person name="Gladieux P."/>
            <person name="Thoren M.H."/>
            <person name="Johannesson H."/>
        </authorList>
    </citation>
    <scope>NUCLEOTIDE SEQUENCE</scope>
    <source>
        <strain evidence="3">SMH3187-1</strain>
    </source>
</reference>
<dbReference type="EMBL" id="JAUKUD010000002">
    <property type="protein sequence ID" value="KAK0751237.1"/>
    <property type="molecule type" value="Genomic_DNA"/>
</dbReference>
<proteinExistence type="predicted"/>
<organism evidence="3 4">
    <name type="scientific">Schizothecium vesticola</name>
    <dbReference type="NCBI Taxonomy" id="314040"/>
    <lineage>
        <taxon>Eukaryota</taxon>
        <taxon>Fungi</taxon>
        <taxon>Dikarya</taxon>
        <taxon>Ascomycota</taxon>
        <taxon>Pezizomycotina</taxon>
        <taxon>Sordariomycetes</taxon>
        <taxon>Sordariomycetidae</taxon>
        <taxon>Sordariales</taxon>
        <taxon>Schizotheciaceae</taxon>
        <taxon>Schizothecium</taxon>
    </lineage>
</organism>
<evidence type="ECO:0000313" key="3">
    <source>
        <dbReference type="EMBL" id="KAK0751237.1"/>
    </source>
</evidence>
<evidence type="ECO:0000313" key="4">
    <source>
        <dbReference type="Proteomes" id="UP001172155"/>
    </source>
</evidence>
<feature type="region of interest" description="Disordered" evidence="1">
    <location>
        <begin position="137"/>
        <end position="170"/>
    </location>
</feature>
<keyword evidence="2" id="KW-1133">Transmembrane helix</keyword>